<comment type="catalytic activity">
    <reaction evidence="3">
        <text>2-C-methyl-D-erythritol 4-phosphate + CTP + H(+) = 4-CDP-2-C-methyl-D-erythritol + diphosphate</text>
        <dbReference type="Rhea" id="RHEA:13429"/>
        <dbReference type="ChEBI" id="CHEBI:15378"/>
        <dbReference type="ChEBI" id="CHEBI:33019"/>
        <dbReference type="ChEBI" id="CHEBI:37563"/>
        <dbReference type="ChEBI" id="CHEBI:57823"/>
        <dbReference type="ChEBI" id="CHEBI:58262"/>
        <dbReference type="EC" id="2.7.7.60"/>
    </reaction>
</comment>
<feature type="site" description="Transition state stabilizer" evidence="3">
    <location>
        <position position="34"/>
    </location>
</feature>
<comment type="pathway">
    <text evidence="3">Isoprenoid biosynthesis; isopentenyl diphosphate biosynthesis via DXP pathway; isopentenyl diphosphate from 1-deoxy-D-xylulose 5-phosphate: step 2/6.</text>
</comment>
<feature type="site" description="Positions MEP for the nucleophilic attack" evidence="3">
    <location>
        <position position="171"/>
    </location>
</feature>
<protein>
    <recommendedName>
        <fullName evidence="3">2-C-methyl-D-erythritol 4-phosphate cytidylyltransferase</fullName>
        <ecNumber evidence="3">2.7.7.60</ecNumber>
    </recommendedName>
    <alternativeName>
        <fullName evidence="3">4-diphosphocytidyl-2C-methyl-D-erythritol synthase</fullName>
    </alternativeName>
    <alternativeName>
        <fullName evidence="3">MEP cytidylyltransferase</fullName>
        <shortName evidence="3">MCT</shortName>
    </alternativeName>
</protein>
<dbReference type="InterPro" id="IPR050088">
    <property type="entry name" value="IspD/TarI_cytidylyltransf_bact"/>
</dbReference>
<sequence>MQGTMKQSETQFDNEAYASQSVVAIVPAAGIGSRMGANRPKQYLPLLDSCILGITLQLLLDHPDIARVVVALHSQDQFFSTLSQAQHPKLHTVEGGLERANSVLAALQNVHETNAWALVHDAARPCLTHQDIDRLLAARQQFPQGAILAAPVRDTMKRASADGCVASTVSREALWHALTPQLFPAQELQRNLAAAIAAGIQVTDEASAMEWAGVHPGLVTGRSDNIKITHPDDLPLATLYLRHQREQR</sequence>
<dbReference type="Gene3D" id="3.90.550.10">
    <property type="entry name" value="Spore Coat Polysaccharide Biosynthesis Protein SpsA, Chain A"/>
    <property type="match status" value="1"/>
</dbReference>
<reference evidence="4 5" key="1">
    <citation type="submission" date="2021-04" db="EMBL/GenBank/DDBJ databases">
        <title>Novel species identification of genus Shewanella.</title>
        <authorList>
            <person name="Liu G."/>
        </authorList>
    </citation>
    <scope>NUCLEOTIDE SEQUENCE [LARGE SCALE GENOMIC DNA]</scope>
    <source>
        <strain evidence="4 5">FJAT-54481</strain>
    </source>
</reference>
<evidence type="ECO:0000313" key="5">
    <source>
        <dbReference type="Proteomes" id="UP000679575"/>
    </source>
</evidence>
<dbReference type="PANTHER" id="PTHR32125">
    <property type="entry name" value="2-C-METHYL-D-ERYTHRITOL 4-PHOSPHATE CYTIDYLYLTRANSFERASE, CHLOROPLASTIC"/>
    <property type="match status" value="1"/>
</dbReference>
<dbReference type="EMBL" id="CP073587">
    <property type="protein sequence ID" value="QUN04832.1"/>
    <property type="molecule type" value="Genomic_DNA"/>
</dbReference>
<comment type="similarity">
    <text evidence="3">Belongs to the IspD/TarI cytidylyltransferase family. IspD subfamily.</text>
</comment>
<comment type="function">
    <text evidence="3">Catalyzes the formation of 4-diphosphocytidyl-2-C-methyl-D-erythritol from CTP and 2-C-methyl-D-erythritol 4-phosphate (MEP).</text>
</comment>
<dbReference type="Proteomes" id="UP000679575">
    <property type="component" value="Chromosome"/>
</dbReference>
<feature type="site" description="Positions MEP for the nucleophilic attack" evidence="3">
    <location>
        <position position="227"/>
    </location>
</feature>
<evidence type="ECO:0000256" key="3">
    <source>
        <dbReference type="HAMAP-Rule" id="MF_00108"/>
    </source>
</evidence>
<dbReference type="NCBIfam" id="TIGR00453">
    <property type="entry name" value="ispD"/>
    <property type="match status" value="1"/>
</dbReference>
<accession>A0ABX7YQ43</accession>
<keyword evidence="3" id="KW-0414">Isoprene biosynthesis</keyword>
<keyword evidence="2 3" id="KW-0548">Nucleotidyltransferase</keyword>
<evidence type="ECO:0000256" key="1">
    <source>
        <dbReference type="ARBA" id="ARBA00022679"/>
    </source>
</evidence>
<keyword evidence="1 3" id="KW-0808">Transferase</keyword>
<dbReference type="HAMAP" id="MF_00108">
    <property type="entry name" value="IspD"/>
    <property type="match status" value="1"/>
</dbReference>
<dbReference type="InterPro" id="IPR029044">
    <property type="entry name" value="Nucleotide-diphossugar_trans"/>
</dbReference>
<name>A0ABX7YQ43_9GAMM</name>
<dbReference type="Pfam" id="PF01128">
    <property type="entry name" value="IspD"/>
    <property type="match status" value="1"/>
</dbReference>
<dbReference type="InterPro" id="IPR034683">
    <property type="entry name" value="IspD/TarI"/>
</dbReference>
<gene>
    <name evidence="3 4" type="primary">ispD</name>
    <name evidence="4" type="ORF">KDN34_11345</name>
</gene>
<dbReference type="PANTHER" id="PTHR32125:SF4">
    <property type="entry name" value="2-C-METHYL-D-ERYTHRITOL 4-PHOSPHATE CYTIDYLYLTRANSFERASE, CHLOROPLASTIC"/>
    <property type="match status" value="1"/>
</dbReference>
<dbReference type="InterPro" id="IPR001228">
    <property type="entry name" value="IspD"/>
</dbReference>
<evidence type="ECO:0000256" key="2">
    <source>
        <dbReference type="ARBA" id="ARBA00022695"/>
    </source>
</evidence>
<organism evidence="4 5">
    <name type="scientific">Shewanella yunxiaonensis</name>
    <dbReference type="NCBI Taxonomy" id="2829809"/>
    <lineage>
        <taxon>Bacteria</taxon>
        <taxon>Pseudomonadati</taxon>
        <taxon>Pseudomonadota</taxon>
        <taxon>Gammaproteobacteria</taxon>
        <taxon>Alteromonadales</taxon>
        <taxon>Shewanellaceae</taxon>
        <taxon>Shewanella</taxon>
    </lineage>
</organism>
<dbReference type="SUPFAM" id="SSF53448">
    <property type="entry name" value="Nucleotide-diphospho-sugar transferases"/>
    <property type="match status" value="1"/>
</dbReference>
<proteinExistence type="inferred from homology"/>
<feature type="site" description="Transition state stabilizer" evidence="3">
    <location>
        <position position="41"/>
    </location>
</feature>
<keyword evidence="5" id="KW-1185">Reference proteome</keyword>
<dbReference type="EC" id="2.7.7.60" evidence="3"/>
<evidence type="ECO:0000313" key="4">
    <source>
        <dbReference type="EMBL" id="QUN04832.1"/>
    </source>
</evidence>
<dbReference type="CDD" id="cd02516">
    <property type="entry name" value="CDP-ME_synthetase"/>
    <property type="match status" value="1"/>
</dbReference>
<dbReference type="GO" id="GO:0050518">
    <property type="term" value="F:2-C-methyl-D-erythritol 4-phosphate cytidylyltransferase activity"/>
    <property type="evidence" value="ECO:0007669"/>
    <property type="project" value="UniProtKB-EC"/>
</dbReference>